<proteinExistence type="predicted"/>
<evidence type="ECO:0000259" key="2">
    <source>
        <dbReference type="Pfam" id="PF13648"/>
    </source>
</evidence>
<dbReference type="InterPro" id="IPR024311">
    <property type="entry name" value="Lipocalin-like"/>
</dbReference>
<protein>
    <submittedName>
        <fullName evidence="3">Lipocalin-like domain-containing protein</fullName>
    </submittedName>
</protein>
<evidence type="ECO:0000313" key="3">
    <source>
        <dbReference type="EMBL" id="SCX05186.1"/>
    </source>
</evidence>
<dbReference type="PROSITE" id="PS51257">
    <property type="entry name" value="PROKAR_LIPOPROTEIN"/>
    <property type="match status" value="1"/>
</dbReference>
<dbReference type="eggNOG" id="ENOG50347RS">
    <property type="taxonomic scope" value="Bacteria"/>
</dbReference>
<feature type="domain" description="Lipocalin-like" evidence="2">
    <location>
        <begin position="36"/>
        <end position="128"/>
    </location>
</feature>
<feature type="chain" id="PRO_5010353620" evidence="1">
    <location>
        <begin position="20"/>
        <end position="142"/>
    </location>
</feature>
<keyword evidence="1" id="KW-0732">Signal</keyword>
<organism evidence="3 4">
    <name type="scientific">Flavobacterium saliperosum</name>
    <dbReference type="NCBI Taxonomy" id="329186"/>
    <lineage>
        <taxon>Bacteria</taxon>
        <taxon>Pseudomonadati</taxon>
        <taxon>Bacteroidota</taxon>
        <taxon>Flavobacteriia</taxon>
        <taxon>Flavobacteriales</taxon>
        <taxon>Flavobacteriaceae</taxon>
        <taxon>Flavobacterium</taxon>
    </lineage>
</organism>
<dbReference type="STRING" id="329186.SAMN02927925_00766"/>
<dbReference type="Proteomes" id="UP000182124">
    <property type="component" value="Unassembled WGS sequence"/>
</dbReference>
<sequence length="142" mass="15193">MKKITILFASALVLGLSFASCNKDDDSSSASSSASLEGKWNFSKEDIIVDGNEVLVNYSGNESGCSKDYIMINTNGTISSVDYDSFENPCEVFTDNGTWLRSGNSLVVTLGGETFTSEILALTSSELKVKDADGEITVFTRG</sequence>
<feature type="signal peptide" evidence="1">
    <location>
        <begin position="1"/>
        <end position="19"/>
    </location>
</feature>
<gene>
    <name evidence="3" type="ORF">SAMN02927925_00766</name>
</gene>
<name>A0A1G4VF05_9FLAO</name>
<evidence type="ECO:0000256" key="1">
    <source>
        <dbReference type="SAM" id="SignalP"/>
    </source>
</evidence>
<dbReference type="AlphaFoldDB" id="A0A1G4VF05"/>
<dbReference type="RefSeq" id="WP_023576364.1">
    <property type="nucleotide sequence ID" value="NZ_CBCSBQ010000014.1"/>
</dbReference>
<accession>A0A1G4VF05</accession>
<dbReference type="Pfam" id="PF13648">
    <property type="entry name" value="Lipocalin_4"/>
    <property type="match status" value="1"/>
</dbReference>
<reference evidence="3 4" key="1">
    <citation type="submission" date="2016-10" db="EMBL/GenBank/DDBJ databases">
        <authorList>
            <person name="de Groot N.N."/>
        </authorList>
    </citation>
    <scope>NUCLEOTIDE SEQUENCE [LARGE SCALE GENOMIC DNA]</scope>
    <source>
        <strain evidence="3 4">CGMCC 1.3801</strain>
    </source>
</reference>
<dbReference type="EMBL" id="FMTY01000002">
    <property type="protein sequence ID" value="SCX05186.1"/>
    <property type="molecule type" value="Genomic_DNA"/>
</dbReference>
<evidence type="ECO:0000313" key="4">
    <source>
        <dbReference type="Proteomes" id="UP000182124"/>
    </source>
</evidence>